<evidence type="ECO:0000313" key="3">
    <source>
        <dbReference type="Proteomes" id="UP000187209"/>
    </source>
</evidence>
<keyword evidence="3" id="KW-1185">Reference proteome</keyword>
<comment type="caution">
    <text evidence="2">The sequence shown here is derived from an EMBL/GenBank/DDBJ whole genome shotgun (WGS) entry which is preliminary data.</text>
</comment>
<reference evidence="2 3" key="1">
    <citation type="submission" date="2016-11" db="EMBL/GenBank/DDBJ databases">
        <title>The macronuclear genome of Stentor coeruleus: a giant cell with tiny introns.</title>
        <authorList>
            <person name="Slabodnick M."/>
            <person name="Ruby J.G."/>
            <person name="Reiff S.B."/>
            <person name="Swart E.C."/>
            <person name="Gosai S."/>
            <person name="Prabakaran S."/>
            <person name="Witkowska E."/>
            <person name="Larue G.E."/>
            <person name="Fisher S."/>
            <person name="Freeman R.M."/>
            <person name="Gunawardena J."/>
            <person name="Chu W."/>
            <person name="Stover N.A."/>
            <person name="Gregory B.D."/>
            <person name="Nowacki M."/>
            <person name="Derisi J."/>
            <person name="Roy S.W."/>
            <person name="Marshall W.F."/>
            <person name="Sood P."/>
        </authorList>
    </citation>
    <scope>NUCLEOTIDE SEQUENCE [LARGE SCALE GENOMIC DNA]</scope>
    <source>
        <strain evidence="2">WM001</strain>
    </source>
</reference>
<feature type="region of interest" description="Disordered" evidence="1">
    <location>
        <begin position="1"/>
        <end position="24"/>
    </location>
</feature>
<accession>A0A1R2BSP5</accession>
<name>A0A1R2BSP5_9CILI</name>
<proteinExistence type="predicted"/>
<protein>
    <submittedName>
        <fullName evidence="2">Uncharacterized protein</fullName>
    </submittedName>
</protein>
<gene>
    <name evidence="2" type="ORF">SteCoe_20156</name>
</gene>
<dbReference type="EMBL" id="MPUH01000455">
    <property type="protein sequence ID" value="OMJ79766.1"/>
    <property type="molecule type" value="Genomic_DNA"/>
</dbReference>
<sequence length="212" mass="23602">MLTKFDNFENADDNPSSLPRTFDEVDTSQIDPGLLSASKSELAVLSTSGSYKKSLANTVKRSVKSSGEKSLSVADLTNTDTFAISKTSIELTEEEMKNSKPPLSFSKILKTKVHCKTCKCKEISPINSKTLTESSSLQYLSKLESIPFPENFCKAKIKKPYVSPLFKSPAPPSQIFRQRINSHALQYHSQKTIPTYHNPAIRQVSNFIFSNN</sequence>
<organism evidence="2 3">
    <name type="scientific">Stentor coeruleus</name>
    <dbReference type="NCBI Taxonomy" id="5963"/>
    <lineage>
        <taxon>Eukaryota</taxon>
        <taxon>Sar</taxon>
        <taxon>Alveolata</taxon>
        <taxon>Ciliophora</taxon>
        <taxon>Postciliodesmatophora</taxon>
        <taxon>Heterotrichea</taxon>
        <taxon>Heterotrichida</taxon>
        <taxon>Stentoridae</taxon>
        <taxon>Stentor</taxon>
    </lineage>
</organism>
<dbReference type="AlphaFoldDB" id="A0A1R2BSP5"/>
<dbReference type="Proteomes" id="UP000187209">
    <property type="component" value="Unassembled WGS sequence"/>
</dbReference>
<evidence type="ECO:0000256" key="1">
    <source>
        <dbReference type="SAM" id="MobiDB-lite"/>
    </source>
</evidence>
<evidence type="ECO:0000313" key="2">
    <source>
        <dbReference type="EMBL" id="OMJ79766.1"/>
    </source>
</evidence>